<keyword evidence="3" id="KW-0332">GMP biosynthesis</keyword>
<evidence type="ECO:0000256" key="4">
    <source>
        <dbReference type="ARBA" id="ARBA00022755"/>
    </source>
</evidence>
<dbReference type="EMBL" id="LCFP01000007">
    <property type="protein sequence ID" value="KKS97581.1"/>
    <property type="molecule type" value="Genomic_DNA"/>
</dbReference>
<comment type="similarity">
    <text evidence="2">Belongs to the IMPDH/GMPR family.</text>
</comment>
<evidence type="ECO:0000256" key="6">
    <source>
        <dbReference type="ARBA" id="ARBA00023002"/>
    </source>
</evidence>
<proteinExistence type="inferred from homology"/>
<dbReference type="FunFam" id="3.20.20.70:FF:000424">
    <property type="entry name" value="Inosine-5'-monophosphate dehydrogenase 2"/>
    <property type="match status" value="1"/>
</dbReference>
<dbReference type="GO" id="GO:0005737">
    <property type="term" value="C:cytoplasm"/>
    <property type="evidence" value="ECO:0007669"/>
    <property type="project" value="TreeGrafter"/>
</dbReference>
<evidence type="ECO:0000256" key="2">
    <source>
        <dbReference type="ARBA" id="ARBA00005502"/>
    </source>
</evidence>
<dbReference type="Pfam" id="PF00478">
    <property type="entry name" value="IMPDH"/>
    <property type="match status" value="1"/>
</dbReference>
<dbReference type="Proteomes" id="UP000034894">
    <property type="component" value="Unassembled WGS sequence"/>
</dbReference>
<evidence type="ECO:0000256" key="1">
    <source>
        <dbReference type="ARBA" id="ARBA00001958"/>
    </source>
</evidence>
<dbReference type="AlphaFoldDB" id="A0A0G1FRB9"/>
<evidence type="ECO:0000313" key="10">
    <source>
        <dbReference type="EMBL" id="KKS97581.1"/>
    </source>
</evidence>
<dbReference type="PANTHER" id="PTHR11911:SF111">
    <property type="entry name" value="INOSINE-5'-MONOPHOSPHATE DEHYDROGENASE"/>
    <property type="match status" value="1"/>
</dbReference>
<dbReference type="SUPFAM" id="SSF51412">
    <property type="entry name" value="Inosine monophosphate dehydrogenase (IMPDH)"/>
    <property type="match status" value="1"/>
</dbReference>
<dbReference type="SMART" id="SM01240">
    <property type="entry name" value="IMPDH"/>
    <property type="match status" value="1"/>
</dbReference>
<keyword evidence="5" id="KW-0630">Potassium</keyword>
<evidence type="ECO:0000256" key="7">
    <source>
        <dbReference type="ARBA" id="ARBA00023027"/>
    </source>
</evidence>
<accession>A0A0G1FRB9</accession>
<comment type="caution">
    <text evidence="10">The sequence shown here is derived from an EMBL/GenBank/DDBJ whole genome shotgun (WGS) entry which is preliminary data.</text>
</comment>
<organism evidence="10 11">
    <name type="scientific">Candidatus Gottesmanbacteria bacterium GW2011_GWA2_43_14</name>
    <dbReference type="NCBI Taxonomy" id="1618443"/>
    <lineage>
        <taxon>Bacteria</taxon>
        <taxon>Candidatus Gottesmaniibacteriota</taxon>
    </lineage>
</organism>
<name>A0A0G1FRB9_9BACT</name>
<dbReference type="Gene3D" id="3.20.20.70">
    <property type="entry name" value="Aldolase class I"/>
    <property type="match status" value="2"/>
</dbReference>
<keyword evidence="6" id="KW-0560">Oxidoreductase</keyword>
<feature type="domain" description="IMP dehydrogenase/GMP reductase" evidence="9">
    <location>
        <begin position="8"/>
        <end position="356"/>
    </location>
</feature>
<evidence type="ECO:0000256" key="5">
    <source>
        <dbReference type="ARBA" id="ARBA00022958"/>
    </source>
</evidence>
<gene>
    <name evidence="10" type="ORF">UV73_C0007G0024</name>
</gene>
<comment type="cofactor">
    <cofactor evidence="1">
        <name>K(+)</name>
        <dbReference type="ChEBI" id="CHEBI:29103"/>
    </cofactor>
</comment>
<protein>
    <submittedName>
        <fullName evidence="10">GMP reductase</fullName>
    </submittedName>
</protein>
<dbReference type="GO" id="GO:0006183">
    <property type="term" value="P:GTP biosynthetic process"/>
    <property type="evidence" value="ECO:0007669"/>
    <property type="project" value="TreeGrafter"/>
</dbReference>
<dbReference type="InterPro" id="IPR015875">
    <property type="entry name" value="IMP_DH/GMP_Rdtase_CS"/>
</dbReference>
<evidence type="ECO:0000256" key="8">
    <source>
        <dbReference type="ARBA" id="ARBA00048028"/>
    </source>
</evidence>
<dbReference type="PROSITE" id="PS00487">
    <property type="entry name" value="IMP_DH_GMP_RED"/>
    <property type="match status" value="1"/>
</dbReference>
<evidence type="ECO:0000259" key="9">
    <source>
        <dbReference type="Pfam" id="PF00478"/>
    </source>
</evidence>
<comment type="catalytic activity">
    <reaction evidence="8">
        <text>IMP + NAD(+) + H2O = XMP + NADH + H(+)</text>
        <dbReference type="Rhea" id="RHEA:11708"/>
        <dbReference type="ChEBI" id="CHEBI:15377"/>
        <dbReference type="ChEBI" id="CHEBI:15378"/>
        <dbReference type="ChEBI" id="CHEBI:57464"/>
        <dbReference type="ChEBI" id="CHEBI:57540"/>
        <dbReference type="ChEBI" id="CHEBI:57945"/>
        <dbReference type="ChEBI" id="CHEBI:58053"/>
        <dbReference type="EC" id="1.1.1.205"/>
    </reaction>
</comment>
<dbReference type="PATRIC" id="fig|1618443.3.peg.1041"/>
<keyword evidence="4" id="KW-0658">Purine biosynthesis</keyword>
<dbReference type="PANTHER" id="PTHR11911">
    <property type="entry name" value="INOSINE-5-MONOPHOSPHATE DEHYDROGENASE RELATED"/>
    <property type="match status" value="1"/>
</dbReference>
<dbReference type="STRING" id="1618443.UV73_C0007G0024"/>
<evidence type="ECO:0000256" key="3">
    <source>
        <dbReference type="ARBA" id="ARBA00022749"/>
    </source>
</evidence>
<reference evidence="10 11" key="1">
    <citation type="journal article" date="2015" name="Nature">
        <title>rRNA introns, odd ribosomes, and small enigmatic genomes across a large radiation of phyla.</title>
        <authorList>
            <person name="Brown C.T."/>
            <person name="Hug L.A."/>
            <person name="Thomas B.C."/>
            <person name="Sharon I."/>
            <person name="Castelle C.J."/>
            <person name="Singh A."/>
            <person name="Wilkins M.J."/>
            <person name="Williams K.H."/>
            <person name="Banfield J.F."/>
        </authorList>
    </citation>
    <scope>NUCLEOTIDE SEQUENCE [LARGE SCALE GENOMIC DNA]</scope>
</reference>
<dbReference type="GO" id="GO:0003938">
    <property type="term" value="F:IMP dehydrogenase activity"/>
    <property type="evidence" value="ECO:0007669"/>
    <property type="project" value="InterPro"/>
</dbReference>
<dbReference type="InterPro" id="IPR001093">
    <property type="entry name" value="IMP_DH_GMPRt"/>
</dbReference>
<keyword evidence="7" id="KW-0520">NAD</keyword>
<dbReference type="CDD" id="cd00381">
    <property type="entry name" value="IMPDH"/>
    <property type="match status" value="1"/>
</dbReference>
<sequence>MIRTIRLALTYDDVLLVPKRSSLRSRKDVDTSTFLTREIELKIPVVSANMDTVTEVQMAVSMATLGGIGFIHRFLTVNEQANQIAKVKKAKVSDKNLRATVGKNGKLAVGAAVGVKPDALDRAKAAISAGCDALVLDIAHAHADSALEILAKLKKNFPKIPVVAGNVATAEGTRDLIKAGADCIKVGIGPGSMCTTRIIAGAGIPQLTAVMDCSKVARPLKIPIIADGGIRIPSDLSKAIGAGASTVMIGGLFAGTTESPGMTVNRQGKKYKISRGMASVGANTERMEMEELHEYVAEGVEAFVPFRGEVEEVVSHLIGGLRSGMSYSGARNIREFWKKAEFIRITPAGRQESLPHDVELM</sequence>
<evidence type="ECO:0000313" key="11">
    <source>
        <dbReference type="Proteomes" id="UP000034894"/>
    </source>
</evidence>
<dbReference type="InterPro" id="IPR013785">
    <property type="entry name" value="Aldolase_TIM"/>
</dbReference>
<dbReference type="InterPro" id="IPR005990">
    <property type="entry name" value="IMP_DH"/>
</dbReference>